<proteinExistence type="predicted"/>
<feature type="compositionally biased region" description="Basic and acidic residues" evidence="1">
    <location>
        <begin position="44"/>
        <end position="62"/>
    </location>
</feature>
<gene>
    <name evidence="2" type="ORF">AVDCRST_MAG64-4451</name>
</gene>
<reference evidence="2" key="1">
    <citation type="submission" date="2020-02" db="EMBL/GenBank/DDBJ databases">
        <authorList>
            <person name="Meier V. D."/>
        </authorList>
    </citation>
    <scope>NUCLEOTIDE SEQUENCE</scope>
    <source>
        <strain evidence="2">AVDCRST_MAG64</strain>
    </source>
</reference>
<feature type="region of interest" description="Disordered" evidence="1">
    <location>
        <begin position="1"/>
        <end position="107"/>
    </location>
</feature>
<protein>
    <submittedName>
        <fullName evidence="2">Uncharacterized protein</fullName>
    </submittedName>
</protein>
<name>A0A6J4QIK8_9BACT</name>
<evidence type="ECO:0000313" key="2">
    <source>
        <dbReference type="EMBL" id="CAA9444535.1"/>
    </source>
</evidence>
<sequence length="107" mass="11870">DEQCGERRRRDGRSAGGQAEDGDRARASRADESHVQLPRRLRGVRRDGQRRDDPPLDPRVRPASEMAGDWFRAAADLLPVPRGRRALPEQAATPPDRRDEPGGRGGV</sequence>
<feature type="non-terminal residue" evidence="2">
    <location>
        <position position="107"/>
    </location>
</feature>
<dbReference type="AlphaFoldDB" id="A0A6J4QIK8"/>
<accession>A0A6J4QIK8</accession>
<organism evidence="2">
    <name type="scientific">uncultured Phycisphaerae bacterium</name>
    <dbReference type="NCBI Taxonomy" id="904963"/>
    <lineage>
        <taxon>Bacteria</taxon>
        <taxon>Pseudomonadati</taxon>
        <taxon>Planctomycetota</taxon>
        <taxon>Phycisphaerae</taxon>
        <taxon>environmental samples</taxon>
    </lineage>
</organism>
<evidence type="ECO:0000256" key="1">
    <source>
        <dbReference type="SAM" id="MobiDB-lite"/>
    </source>
</evidence>
<feature type="compositionally biased region" description="Basic and acidic residues" evidence="1">
    <location>
        <begin position="95"/>
        <end position="107"/>
    </location>
</feature>
<feature type="non-terminal residue" evidence="2">
    <location>
        <position position="1"/>
    </location>
</feature>
<feature type="compositionally biased region" description="Basic and acidic residues" evidence="1">
    <location>
        <begin position="1"/>
        <end position="13"/>
    </location>
</feature>
<dbReference type="EMBL" id="CADCUQ010001039">
    <property type="protein sequence ID" value="CAA9444535.1"/>
    <property type="molecule type" value="Genomic_DNA"/>
</dbReference>
<feature type="compositionally biased region" description="Basic and acidic residues" evidence="1">
    <location>
        <begin position="21"/>
        <end position="34"/>
    </location>
</feature>